<dbReference type="EMBL" id="JAGFNS010000057">
    <property type="protein sequence ID" value="MBO3744213.1"/>
    <property type="molecule type" value="Genomic_DNA"/>
</dbReference>
<keyword evidence="3" id="KW-0067">ATP-binding</keyword>
<dbReference type="Pfam" id="PF13581">
    <property type="entry name" value="HATPase_c_2"/>
    <property type="match status" value="1"/>
</dbReference>
<feature type="domain" description="STAS" evidence="2">
    <location>
        <begin position="15"/>
        <end position="92"/>
    </location>
</feature>
<reference evidence="3 4" key="1">
    <citation type="submission" date="2021-03" db="EMBL/GenBank/DDBJ databases">
        <title>Actinoplanes flavus sp. nov., a novel actinomycete isolated from Coconut Palm rhizosphere soil.</title>
        <authorList>
            <person name="Luo X."/>
        </authorList>
    </citation>
    <scope>NUCLEOTIDE SEQUENCE [LARGE SCALE GENOMIC DNA]</scope>
    <source>
        <strain evidence="3 4">NEAU-H7</strain>
    </source>
</reference>
<dbReference type="InterPro" id="IPR050267">
    <property type="entry name" value="Anti-sigma-factor_SerPK"/>
</dbReference>
<protein>
    <submittedName>
        <fullName evidence="3">ATP-binding protein</fullName>
    </submittedName>
</protein>
<keyword evidence="4" id="KW-1185">Reference proteome</keyword>
<dbReference type="InterPro" id="IPR003594">
    <property type="entry name" value="HATPase_dom"/>
</dbReference>
<dbReference type="GO" id="GO:0005524">
    <property type="term" value="F:ATP binding"/>
    <property type="evidence" value="ECO:0007669"/>
    <property type="project" value="UniProtKB-KW"/>
</dbReference>
<evidence type="ECO:0000256" key="1">
    <source>
        <dbReference type="ARBA" id="ARBA00022527"/>
    </source>
</evidence>
<accession>A0ABS3V061</accession>
<dbReference type="InterPro" id="IPR036890">
    <property type="entry name" value="HATPase_C_sf"/>
</dbReference>
<dbReference type="RefSeq" id="WP_208473446.1">
    <property type="nucleotide sequence ID" value="NZ_JAGFNS010000057.1"/>
</dbReference>
<dbReference type="PANTHER" id="PTHR35526">
    <property type="entry name" value="ANTI-SIGMA-F FACTOR RSBW-RELATED"/>
    <property type="match status" value="1"/>
</dbReference>
<keyword evidence="1" id="KW-0808">Transferase</keyword>
<keyword evidence="1" id="KW-0723">Serine/threonine-protein kinase</keyword>
<evidence type="ECO:0000313" key="4">
    <source>
        <dbReference type="Proteomes" id="UP000679690"/>
    </source>
</evidence>
<dbReference type="PROSITE" id="PS50801">
    <property type="entry name" value="STAS"/>
    <property type="match status" value="1"/>
</dbReference>
<organism evidence="3 4">
    <name type="scientific">Actinoplanes flavus</name>
    <dbReference type="NCBI Taxonomy" id="2820290"/>
    <lineage>
        <taxon>Bacteria</taxon>
        <taxon>Bacillati</taxon>
        <taxon>Actinomycetota</taxon>
        <taxon>Actinomycetes</taxon>
        <taxon>Micromonosporales</taxon>
        <taxon>Micromonosporaceae</taxon>
        <taxon>Actinoplanes</taxon>
    </lineage>
</organism>
<evidence type="ECO:0000259" key="2">
    <source>
        <dbReference type="PROSITE" id="PS50801"/>
    </source>
</evidence>
<dbReference type="Gene3D" id="3.30.750.24">
    <property type="entry name" value="STAS domain"/>
    <property type="match status" value="1"/>
</dbReference>
<dbReference type="PANTHER" id="PTHR35526:SF3">
    <property type="entry name" value="ANTI-SIGMA-F FACTOR RSBW"/>
    <property type="match status" value="1"/>
</dbReference>
<dbReference type="Pfam" id="PF01740">
    <property type="entry name" value="STAS"/>
    <property type="match status" value="1"/>
</dbReference>
<dbReference type="InterPro" id="IPR002645">
    <property type="entry name" value="STAS_dom"/>
</dbReference>
<evidence type="ECO:0000313" key="3">
    <source>
        <dbReference type="EMBL" id="MBO3744213.1"/>
    </source>
</evidence>
<name>A0ABS3V061_9ACTN</name>
<dbReference type="InterPro" id="IPR036513">
    <property type="entry name" value="STAS_dom_sf"/>
</dbReference>
<keyword evidence="1" id="KW-0418">Kinase</keyword>
<dbReference type="SUPFAM" id="SSF52091">
    <property type="entry name" value="SpoIIaa-like"/>
    <property type="match status" value="1"/>
</dbReference>
<dbReference type="CDD" id="cd16936">
    <property type="entry name" value="HATPase_RsbW-like"/>
    <property type="match status" value="1"/>
</dbReference>
<dbReference type="Proteomes" id="UP000679690">
    <property type="component" value="Unassembled WGS sequence"/>
</dbReference>
<sequence>MPAVQCDIEPAGTRLLVRVRGELSMASAPTVRLALLKCLVEQPDAVVVDLTATVVTEPASVSVFLAAARQASLWPGIPLLLAVPDPALARSLTSGYKRLPVYPSVPEALDAPMRRHKPTIRDTLLPASGAARHARALVTEGCLRWELPHLVGPACVVAGELVTNAVVHAQTMIDFRLTLGRRYLIVAVRDGSDAVPVLPPAPSDDPADSRGLLLVSAMADRWGILPAQGGKVVWATLSRRGLTVDLPPGRGIDV</sequence>
<dbReference type="Gene3D" id="3.30.565.10">
    <property type="entry name" value="Histidine kinase-like ATPase, C-terminal domain"/>
    <property type="match status" value="1"/>
</dbReference>
<proteinExistence type="predicted"/>
<gene>
    <name evidence="3" type="ORF">J5X75_42665</name>
</gene>
<comment type="caution">
    <text evidence="3">The sequence shown here is derived from an EMBL/GenBank/DDBJ whole genome shotgun (WGS) entry which is preliminary data.</text>
</comment>
<keyword evidence="3" id="KW-0547">Nucleotide-binding</keyword>